<accession>D0WF89</accession>
<dbReference type="CDD" id="cd16914">
    <property type="entry name" value="EcfT"/>
    <property type="match status" value="1"/>
</dbReference>
<evidence type="ECO:0000256" key="2">
    <source>
        <dbReference type="ARBA" id="ARBA00022475"/>
    </source>
</evidence>
<dbReference type="RefSeq" id="WP_006361659.1">
    <property type="nucleotide sequence ID" value="NZ_GG700630.1"/>
</dbReference>
<sequence>MSLPIARFDPRTKFALLLGVNFLLLASHSLVLEVMLFLYCEVVSLVSRRAKNAVRYLVVFLVMLLVDRLMAPQLSGMAFALVSFLALTLRKFMPCWILGKWILDTTEVSEFVAAMRKLRLPQSVVIPLSVTFRYFPTIREEWDSIRAAMKMRGIRVSLEHIMVPLIFSAVNVAEELSAAALCRGLDAPGEHTSYVEVAFGLADYLAIGVLASYGVAVAVLKGCGVL</sequence>
<dbReference type="InterPro" id="IPR003339">
    <property type="entry name" value="ABC/ECF_trnsptr_transmembrane"/>
</dbReference>
<keyword evidence="4 6" id="KW-1133">Transmembrane helix</keyword>
<feature type="transmembrane region" description="Helical" evidence="6">
    <location>
        <begin position="193"/>
        <end position="220"/>
    </location>
</feature>
<keyword evidence="5 6" id="KW-0472">Membrane</keyword>
<evidence type="ECO:0000313" key="7">
    <source>
        <dbReference type="EMBL" id="EEZ61773.1"/>
    </source>
</evidence>
<dbReference type="EMBL" id="ACUX02000005">
    <property type="protein sequence ID" value="EEZ61773.1"/>
    <property type="molecule type" value="Genomic_DNA"/>
</dbReference>
<dbReference type="PANTHER" id="PTHR34857:SF2">
    <property type="entry name" value="SLL0384 PROTEIN"/>
    <property type="match status" value="1"/>
</dbReference>
<dbReference type="OrthoDB" id="3251998at2"/>
<feature type="transmembrane region" description="Helical" evidence="6">
    <location>
        <begin position="53"/>
        <end position="71"/>
    </location>
</feature>
<evidence type="ECO:0000256" key="4">
    <source>
        <dbReference type="ARBA" id="ARBA00022989"/>
    </source>
</evidence>
<dbReference type="Pfam" id="PF02361">
    <property type="entry name" value="CbiQ"/>
    <property type="match status" value="1"/>
</dbReference>
<dbReference type="Proteomes" id="UP000006001">
    <property type="component" value="Unassembled WGS sequence"/>
</dbReference>
<reference evidence="7" key="1">
    <citation type="submission" date="2009-10" db="EMBL/GenBank/DDBJ databases">
        <authorList>
            <person name="Weinstock G."/>
            <person name="Sodergren E."/>
            <person name="Clifton S."/>
            <person name="Fulton L."/>
            <person name="Fulton B."/>
            <person name="Courtney L."/>
            <person name="Fronick C."/>
            <person name="Harrison M."/>
            <person name="Strong C."/>
            <person name="Farmer C."/>
            <person name="Delahaunty K."/>
            <person name="Markovic C."/>
            <person name="Hall O."/>
            <person name="Minx P."/>
            <person name="Tomlinson C."/>
            <person name="Mitreva M."/>
            <person name="Nelson J."/>
            <person name="Hou S."/>
            <person name="Wollam A."/>
            <person name="Pepin K.H."/>
            <person name="Johnson M."/>
            <person name="Bhonagiri V."/>
            <person name="Nash W.E."/>
            <person name="Warren W."/>
            <person name="Chinwalla A."/>
            <person name="Mardis E.R."/>
            <person name="Wilson R.K."/>
        </authorList>
    </citation>
    <scope>NUCLEOTIDE SEQUENCE [LARGE SCALE GENOMIC DNA]</scope>
    <source>
        <strain evidence="7">ATCC 700122</strain>
    </source>
</reference>
<dbReference type="GeneID" id="85007051"/>
<evidence type="ECO:0000256" key="5">
    <source>
        <dbReference type="ARBA" id="ARBA00023136"/>
    </source>
</evidence>
<keyword evidence="2" id="KW-1003">Cell membrane</keyword>
<keyword evidence="3 6" id="KW-0812">Transmembrane</keyword>
<dbReference type="STRING" id="649764.HMPREF0762_00407"/>
<evidence type="ECO:0000256" key="3">
    <source>
        <dbReference type="ARBA" id="ARBA00022692"/>
    </source>
</evidence>
<comment type="subcellular location">
    <subcellularLocation>
        <location evidence="1">Membrane</location>
        <topology evidence="1">Multi-pass membrane protein</topology>
    </subcellularLocation>
</comment>
<evidence type="ECO:0000256" key="1">
    <source>
        <dbReference type="ARBA" id="ARBA00004141"/>
    </source>
</evidence>
<evidence type="ECO:0000256" key="6">
    <source>
        <dbReference type="SAM" id="Phobius"/>
    </source>
</evidence>
<organism evidence="7 8">
    <name type="scientific">Slackia exigua (strain ATCC 700122 / DSM 15923 / CIP 105133 / JCM 11022 / KCTC 5966 / S-7)</name>
    <dbReference type="NCBI Taxonomy" id="649764"/>
    <lineage>
        <taxon>Bacteria</taxon>
        <taxon>Bacillati</taxon>
        <taxon>Actinomycetota</taxon>
        <taxon>Coriobacteriia</taxon>
        <taxon>Eggerthellales</taxon>
        <taxon>Eggerthellaceae</taxon>
        <taxon>Slackia</taxon>
    </lineage>
</organism>
<name>D0WF89_SLAES</name>
<comment type="caution">
    <text evidence="7">The sequence shown here is derived from an EMBL/GenBank/DDBJ whole genome shotgun (WGS) entry which is preliminary data.</text>
</comment>
<proteinExistence type="predicted"/>
<dbReference type="PANTHER" id="PTHR34857">
    <property type="entry name" value="SLL0384 PROTEIN"/>
    <property type="match status" value="1"/>
</dbReference>
<gene>
    <name evidence="7" type="ORF">HMPREF0762_00407</name>
</gene>
<keyword evidence="8" id="KW-1185">Reference proteome</keyword>
<evidence type="ECO:0000313" key="8">
    <source>
        <dbReference type="Proteomes" id="UP000006001"/>
    </source>
</evidence>
<protein>
    <submittedName>
        <fullName evidence="7">Cobalt transport protein</fullName>
    </submittedName>
</protein>
<dbReference type="HOGENOM" id="CLU_076847_2_0_11"/>
<dbReference type="AlphaFoldDB" id="D0WF89"/>
<dbReference type="InterPro" id="IPR051611">
    <property type="entry name" value="ECF_transporter_component"/>
</dbReference>
<dbReference type="GO" id="GO:0005886">
    <property type="term" value="C:plasma membrane"/>
    <property type="evidence" value="ECO:0007669"/>
    <property type="project" value="UniProtKB-ARBA"/>
</dbReference>
<dbReference type="eggNOG" id="COG0619">
    <property type="taxonomic scope" value="Bacteria"/>
</dbReference>